<feature type="region of interest" description="Disordered" evidence="1">
    <location>
        <begin position="94"/>
        <end position="115"/>
    </location>
</feature>
<evidence type="ECO:0000313" key="2">
    <source>
        <dbReference type="Ensembl" id="ENSTGUP00000029946.1"/>
    </source>
</evidence>
<reference evidence="2" key="2">
    <citation type="submission" date="2025-08" db="UniProtKB">
        <authorList>
            <consortium name="Ensembl"/>
        </authorList>
    </citation>
    <scope>IDENTIFICATION</scope>
</reference>
<keyword evidence="3" id="KW-1185">Reference proteome</keyword>
<protein>
    <submittedName>
        <fullName evidence="2">Uncharacterized protein</fullName>
    </submittedName>
</protein>
<accession>A0A674H3C2</accession>
<reference evidence="2 3" key="1">
    <citation type="journal article" date="2010" name="Nature">
        <title>The genome of a songbird.</title>
        <authorList>
            <person name="Warren W.C."/>
            <person name="Clayton D.F."/>
            <person name="Ellegren H."/>
            <person name="Arnold A.P."/>
            <person name="Hillier L.W."/>
            <person name="Kunstner A."/>
            <person name="Searle S."/>
            <person name="White S."/>
            <person name="Vilella A.J."/>
            <person name="Fairley S."/>
            <person name="Heger A."/>
            <person name="Kong L."/>
            <person name="Ponting C.P."/>
            <person name="Jarvis E.D."/>
            <person name="Mello C.V."/>
            <person name="Minx P."/>
            <person name="Lovell P."/>
            <person name="Velho T.A."/>
            <person name="Ferris M."/>
            <person name="Balakrishnan C.N."/>
            <person name="Sinha S."/>
            <person name="Blatti C."/>
            <person name="London S.E."/>
            <person name="Li Y."/>
            <person name="Lin Y.C."/>
            <person name="George J."/>
            <person name="Sweedler J."/>
            <person name="Southey B."/>
            <person name="Gunaratne P."/>
            <person name="Watson M."/>
            <person name="Nam K."/>
            <person name="Backstrom N."/>
            <person name="Smeds L."/>
            <person name="Nabholz B."/>
            <person name="Itoh Y."/>
            <person name="Whitney O."/>
            <person name="Pfenning A.R."/>
            <person name="Howard J."/>
            <person name="Volker M."/>
            <person name="Skinner B.M."/>
            <person name="Griffin D.K."/>
            <person name="Ye L."/>
            <person name="McLaren W.M."/>
            <person name="Flicek P."/>
            <person name="Quesada V."/>
            <person name="Velasco G."/>
            <person name="Lopez-Otin C."/>
            <person name="Puente X.S."/>
            <person name="Olender T."/>
            <person name="Lancet D."/>
            <person name="Smit A.F."/>
            <person name="Hubley R."/>
            <person name="Konkel M.K."/>
            <person name="Walker J.A."/>
            <person name="Batzer M.A."/>
            <person name="Gu W."/>
            <person name="Pollock D.D."/>
            <person name="Chen L."/>
            <person name="Cheng Z."/>
            <person name="Eichler E.E."/>
            <person name="Stapley J."/>
            <person name="Slate J."/>
            <person name="Ekblom R."/>
            <person name="Birkhead T."/>
            <person name="Burke T."/>
            <person name="Burt D."/>
            <person name="Scharff C."/>
            <person name="Adam I."/>
            <person name="Richard H."/>
            <person name="Sultan M."/>
            <person name="Soldatov A."/>
            <person name="Lehrach H."/>
            <person name="Edwards S.V."/>
            <person name="Yang S.P."/>
            <person name="Li X."/>
            <person name="Graves T."/>
            <person name="Fulton L."/>
            <person name="Nelson J."/>
            <person name="Chinwalla A."/>
            <person name="Hou S."/>
            <person name="Mardis E.R."/>
            <person name="Wilson R.K."/>
        </authorList>
    </citation>
    <scope>NUCLEOTIDE SEQUENCE [LARGE SCALE GENOMIC DNA]</scope>
</reference>
<dbReference type="InParanoid" id="A0A674H3C2"/>
<feature type="compositionally biased region" description="Polar residues" evidence="1">
    <location>
        <begin position="105"/>
        <end position="115"/>
    </location>
</feature>
<dbReference type="Proteomes" id="UP000007754">
    <property type="component" value="Chromosome 5"/>
</dbReference>
<organism evidence="2 3">
    <name type="scientific">Taeniopygia guttata</name>
    <name type="common">Zebra finch</name>
    <name type="synonym">Poephila guttata</name>
    <dbReference type="NCBI Taxonomy" id="59729"/>
    <lineage>
        <taxon>Eukaryota</taxon>
        <taxon>Metazoa</taxon>
        <taxon>Chordata</taxon>
        <taxon>Craniata</taxon>
        <taxon>Vertebrata</taxon>
        <taxon>Euteleostomi</taxon>
        <taxon>Archelosauria</taxon>
        <taxon>Archosauria</taxon>
        <taxon>Dinosauria</taxon>
        <taxon>Saurischia</taxon>
        <taxon>Theropoda</taxon>
        <taxon>Coelurosauria</taxon>
        <taxon>Aves</taxon>
        <taxon>Neognathae</taxon>
        <taxon>Neoaves</taxon>
        <taxon>Telluraves</taxon>
        <taxon>Australaves</taxon>
        <taxon>Passeriformes</taxon>
        <taxon>Passeroidea</taxon>
        <taxon>Estrildidae</taxon>
        <taxon>Estrildinae</taxon>
        <taxon>Taeniopygia</taxon>
    </lineage>
</organism>
<evidence type="ECO:0000256" key="1">
    <source>
        <dbReference type="SAM" id="MobiDB-lite"/>
    </source>
</evidence>
<proteinExistence type="predicted"/>
<evidence type="ECO:0000313" key="3">
    <source>
        <dbReference type="Proteomes" id="UP000007754"/>
    </source>
</evidence>
<dbReference type="AlphaFoldDB" id="A0A674H3C2"/>
<reference evidence="2" key="3">
    <citation type="submission" date="2025-09" db="UniProtKB">
        <authorList>
            <consortium name="Ensembl"/>
        </authorList>
    </citation>
    <scope>IDENTIFICATION</scope>
</reference>
<dbReference type="Ensembl" id="ENSTGUT00000031113.1">
    <property type="protein sequence ID" value="ENSTGUP00000029946.1"/>
    <property type="gene ID" value="ENSTGUG00000023608.1"/>
</dbReference>
<name>A0A674H3C2_TAEGU</name>
<sequence length="115" mass="12920">MLSFPSDENIHFDPCYRRVQMFPWDEDEKQFTGNHWEDRSYTQALGTSATSAIPFCLEQGLEECRTKSIYSYRFSPEPSLLDCGNPGHPSGCPGRSGTLAGCQNPPGQSPQRRCL</sequence>